<feature type="compositionally biased region" description="Acidic residues" evidence="1">
    <location>
        <begin position="284"/>
        <end position="301"/>
    </location>
</feature>
<organism evidence="3 4">
    <name type="scientific">Paenibacillus contaminans</name>
    <dbReference type="NCBI Taxonomy" id="450362"/>
    <lineage>
        <taxon>Bacteria</taxon>
        <taxon>Bacillati</taxon>
        <taxon>Bacillota</taxon>
        <taxon>Bacilli</taxon>
        <taxon>Bacillales</taxon>
        <taxon>Paenibacillaceae</taxon>
        <taxon>Paenibacillus</taxon>
    </lineage>
</organism>
<dbReference type="Pfam" id="PF01476">
    <property type="entry name" value="LysM"/>
    <property type="match status" value="1"/>
</dbReference>
<dbReference type="CDD" id="cd00118">
    <property type="entry name" value="LysM"/>
    <property type="match status" value="1"/>
</dbReference>
<dbReference type="Gene3D" id="3.10.350.10">
    <property type="entry name" value="LysM domain"/>
    <property type="match status" value="1"/>
</dbReference>
<dbReference type="OrthoDB" id="2966368at2"/>
<reference evidence="3 4" key="1">
    <citation type="journal article" date="2009" name="Int. J. Syst. Evol. Microbiol.">
        <title>Paenibacillus contaminans sp. nov., isolated from a contaminated laboratory plate.</title>
        <authorList>
            <person name="Chou J.H."/>
            <person name="Lee J.H."/>
            <person name="Lin M.C."/>
            <person name="Chang P.S."/>
            <person name="Arun A.B."/>
            <person name="Young C.C."/>
            <person name="Chen W.M."/>
        </authorList>
    </citation>
    <scope>NUCLEOTIDE SEQUENCE [LARGE SCALE GENOMIC DNA]</scope>
    <source>
        <strain evidence="3 4">CKOBP-6</strain>
    </source>
</reference>
<protein>
    <recommendedName>
        <fullName evidence="2">LysM domain-containing protein</fullName>
    </recommendedName>
</protein>
<gene>
    <name evidence="3" type="ORF">DQG23_08200</name>
</gene>
<dbReference type="InterPro" id="IPR018392">
    <property type="entry name" value="LysM"/>
</dbReference>
<proteinExistence type="predicted"/>
<dbReference type="Pfam" id="PF20918">
    <property type="entry name" value="SPOCS_spoVID-N"/>
    <property type="match status" value="1"/>
</dbReference>
<dbReference type="AlphaFoldDB" id="A0A329MR41"/>
<dbReference type="RefSeq" id="WP_113030320.1">
    <property type="nucleotide sequence ID" value="NZ_QMFB01000003.1"/>
</dbReference>
<feature type="compositionally biased region" description="Polar residues" evidence="1">
    <location>
        <begin position="315"/>
        <end position="324"/>
    </location>
</feature>
<evidence type="ECO:0000313" key="4">
    <source>
        <dbReference type="Proteomes" id="UP000250369"/>
    </source>
</evidence>
<sequence length="457" mass="51803">MTERQGGLRFDIYERVHLSDELAGIKELDEIELLPQIQVRTEGDQAVLKGNLWLTGKYVGEEDDSLLSLEHFIPVEITLPMNRVHRMEDVAVEIENFDFDLLSSRTMNVTGVLSLAGIELTTTESNGWREEEEVVFVHEAAQNNDFSPGEMSDPRSAQETRGTEAPEWEWEPHSTQDSRGMETPVWEPPTVQEPRGMETPSWEPRSVQEPRGMETPSWEPYTVQEPRGFETPSWEQRPVQEPARGIETPAWEQYSVQEPRSIETPAREQQTGLEAHGIEALEPEREEEPAELQQSEQEEFVQEASSPTAAAVSNLDESTYTAEQSRPPEPSVSQQEAEEEKKEMKIAFTGKPAGEFEHLHHLKSIAVKSETRNVSQGNAAADAAASTDHTRESIEWKKLLGASSNETQFRRLRMCIVQKEETVESIADRYQINPREIVLYNRLGSQPLAEGQVIYIP</sequence>
<dbReference type="InterPro" id="IPR036779">
    <property type="entry name" value="LysM_dom_sf"/>
</dbReference>
<feature type="region of interest" description="Disordered" evidence="1">
    <location>
        <begin position="140"/>
        <end position="343"/>
    </location>
</feature>
<comment type="caution">
    <text evidence="3">The sequence shown here is derived from an EMBL/GenBank/DDBJ whole genome shotgun (WGS) entry which is preliminary data.</text>
</comment>
<dbReference type="InterPro" id="IPR048862">
    <property type="entry name" value="SPOCS_spoVID_N"/>
</dbReference>
<feature type="domain" description="LysM" evidence="2">
    <location>
        <begin position="413"/>
        <end position="456"/>
    </location>
</feature>
<evidence type="ECO:0000313" key="3">
    <source>
        <dbReference type="EMBL" id="RAV22010.1"/>
    </source>
</evidence>
<accession>A0A329MR41</accession>
<dbReference type="PROSITE" id="PS51782">
    <property type="entry name" value="LYSM"/>
    <property type="match status" value="1"/>
</dbReference>
<name>A0A329MR41_9BACL</name>
<evidence type="ECO:0000256" key="1">
    <source>
        <dbReference type="SAM" id="MobiDB-lite"/>
    </source>
</evidence>
<dbReference type="SMART" id="SM00257">
    <property type="entry name" value="LysM"/>
    <property type="match status" value="1"/>
</dbReference>
<dbReference type="SUPFAM" id="SSF54106">
    <property type="entry name" value="LysM domain"/>
    <property type="match status" value="1"/>
</dbReference>
<dbReference type="EMBL" id="QMFB01000003">
    <property type="protein sequence ID" value="RAV22010.1"/>
    <property type="molecule type" value="Genomic_DNA"/>
</dbReference>
<keyword evidence="4" id="KW-1185">Reference proteome</keyword>
<feature type="compositionally biased region" description="Basic and acidic residues" evidence="1">
    <location>
        <begin position="152"/>
        <end position="180"/>
    </location>
</feature>
<evidence type="ECO:0000259" key="2">
    <source>
        <dbReference type="PROSITE" id="PS51782"/>
    </source>
</evidence>
<dbReference type="Proteomes" id="UP000250369">
    <property type="component" value="Unassembled WGS sequence"/>
</dbReference>